<keyword evidence="4 8" id="KW-0812">Transmembrane</keyword>
<accession>A0A3M3ZR27</accession>
<keyword evidence="3" id="KW-0813">Transport</keyword>
<reference evidence="10 11" key="1">
    <citation type="submission" date="2018-08" db="EMBL/GenBank/DDBJ databases">
        <title>Recombination of ecologically and evolutionarily significant loci maintains genetic cohesion in the Pseudomonas syringae species complex.</title>
        <authorList>
            <person name="Dillon M."/>
            <person name="Thakur S."/>
            <person name="Almeida R.N.D."/>
            <person name="Weir B.S."/>
            <person name="Guttman D.S."/>
        </authorList>
    </citation>
    <scope>NUCLEOTIDE SEQUENCE [LARGE SCALE GENOMIC DNA]</scope>
    <source>
        <strain evidence="10 11">ICMP 3706</strain>
    </source>
</reference>
<evidence type="ECO:0000313" key="11">
    <source>
        <dbReference type="Proteomes" id="UP000281604"/>
    </source>
</evidence>
<comment type="similarity">
    <text evidence="2">Belongs to the ammonia transporter channel (TC 1.A.11.2) family.</text>
</comment>
<evidence type="ECO:0000256" key="7">
    <source>
        <dbReference type="ARBA" id="ARBA00023177"/>
    </source>
</evidence>
<dbReference type="Gene3D" id="1.10.3430.10">
    <property type="entry name" value="Ammonium transporter AmtB like domains"/>
    <property type="match status" value="1"/>
</dbReference>
<evidence type="ECO:0000256" key="6">
    <source>
        <dbReference type="ARBA" id="ARBA00023136"/>
    </source>
</evidence>
<protein>
    <submittedName>
        <fullName evidence="10">Ammonium transporter</fullName>
    </submittedName>
</protein>
<dbReference type="PANTHER" id="PTHR43029">
    <property type="entry name" value="AMMONIUM TRANSPORTER MEP2"/>
    <property type="match status" value="1"/>
</dbReference>
<evidence type="ECO:0000256" key="4">
    <source>
        <dbReference type="ARBA" id="ARBA00022692"/>
    </source>
</evidence>
<evidence type="ECO:0000313" key="10">
    <source>
        <dbReference type="EMBL" id="RMO96599.1"/>
    </source>
</evidence>
<dbReference type="Pfam" id="PF00909">
    <property type="entry name" value="Ammonium_transp"/>
    <property type="match status" value="1"/>
</dbReference>
<dbReference type="InterPro" id="IPR001905">
    <property type="entry name" value="Ammonium_transpt"/>
</dbReference>
<feature type="transmembrane region" description="Helical" evidence="8">
    <location>
        <begin position="30"/>
        <end position="47"/>
    </location>
</feature>
<feature type="non-terminal residue" evidence="10">
    <location>
        <position position="1"/>
    </location>
</feature>
<keyword evidence="6 8" id="KW-0472">Membrane</keyword>
<sequence length="149" mass="15232">PSALGLASGALAGLVGITPACAYVGVGGALAIGVLCGVFCYLSVTVLKKRLGYDDSLDVFGLHGIGGMIGAVLTGVFCVPAMGGLVPDVTVGAQVIAQIKGVLFTTVYCFAVSWIILKAVQALIGLRAHESVEEMGLDLAEHNERAYNH</sequence>
<keyword evidence="7" id="KW-0924">Ammonia transport</keyword>
<dbReference type="InterPro" id="IPR024041">
    <property type="entry name" value="NH4_transpt_AmtB-like_dom"/>
</dbReference>
<evidence type="ECO:0000256" key="5">
    <source>
        <dbReference type="ARBA" id="ARBA00022989"/>
    </source>
</evidence>
<organism evidence="10 11">
    <name type="scientific">Pseudomonas syringae pv. persicae</name>
    <dbReference type="NCBI Taxonomy" id="237306"/>
    <lineage>
        <taxon>Bacteria</taxon>
        <taxon>Pseudomonadati</taxon>
        <taxon>Pseudomonadota</taxon>
        <taxon>Gammaproteobacteria</taxon>
        <taxon>Pseudomonadales</taxon>
        <taxon>Pseudomonadaceae</taxon>
        <taxon>Pseudomonas</taxon>
    </lineage>
</organism>
<proteinExistence type="inferred from homology"/>
<dbReference type="GO" id="GO:0005886">
    <property type="term" value="C:plasma membrane"/>
    <property type="evidence" value="ECO:0007669"/>
    <property type="project" value="TreeGrafter"/>
</dbReference>
<dbReference type="InterPro" id="IPR029020">
    <property type="entry name" value="Ammonium/urea_transptr"/>
</dbReference>
<dbReference type="RefSeq" id="WP_148709752.1">
    <property type="nucleotide sequence ID" value="NZ_RBQE01000577.1"/>
</dbReference>
<comment type="caution">
    <text evidence="10">The sequence shown here is derived from an EMBL/GenBank/DDBJ whole genome shotgun (WGS) entry which is preliminary data.</text>
</comment>
<evidence type="ECO:0000256" key="3">
    <source>
        <dbReference type="ARBA" id="ARBA00022448"/>
    </source>
</evidence>
<evidence type="ECO:0000256" key="2">
    <source>
        <dbReference type="ARBA" id="ARBA00005887"/>
    </source>
</evidence>
<dbReference type="EMBL" id="RBQE01000577">
    <property type="protein sequence ID" value="RMO96599.1"/>
    <property type="molecule type" value="Genomic_DNA"/>
</dbReference>
<dbReference type="SUPFAM" id="SSF111352">
    <property type="entry name" value="Ammonium transporter"/>
    <property type="match status" value="1"/>
</dbReference>
<name>A0A3M3ZR27_9PSED</name>
<dbReference type="PANTHER" id="PTHR43029:SF10">
    <property type="entry name" value="AMMONIUM TRANSPORTER MEP2"/>
    <property type="match status" value="1"/>
</dbReference>
<keyword evidence="5 8" id="KW-1133">Transmembrane helix</keyword>
<feature type="domain" description="Ammonium transporter AmtB-like" evidence="9">
    <location>
        <begin position="2"/>
        <end position="147"/>
    </location>
</feature>
<evidence type="ECO:0000256" key="8">
    <source>
        <dbReference type="SAM" id="Phobius"/>
    </source>
</evidence>
<dbReference type="AlphaFoldDB" id="A0A3M3ZR27"/>
<evidence type="ECO:0000256" key="1">
    <source>
        <dbReference type="ARBA" id="ARBA00004141"/>
    </source>
</evidence>
<gene>
    <name evidence="10" type="ORF">ALQ30_02306</name>
</gene>
<feature type="transmembrane region" description="Helical" evidence="8">
    <location>
        <begin position="59"/>
        <end position="83"/>
    </location>
</feature>
<feature type="transmembrane region" description="Helical" evidence="8">
    <location>
        <begin position="95"/>
        <end position="117"/>
    </location>
</feature>
<evidence type="ECO:0000259" key="9">
    <source>
        <dbReference type="Pfam" id="PF00909"/>
    </source>
</evidence>
<comment type="subcellular location">
    <subcellularLocation>
        <location evidence="1">Membrane</location>
        <topology evidence="1">Multi-pass membrane protein</topology>
    </subcellularLocation>
</comment>
<dbReference type="Proteomes" id="UP000281604">
    <property type="component" value="Unassembled WGS sequence"/>
</dbReference>
<dbReference type="GO" id="GO:0008519">
    <property type="term" value="F:ammonium channel activity"/>
    <property type="evidence" value="ECO:0007669"/>
    <property type="project" value="InterPro"/>
</dbReference>